<evidence type="ECO:0000256" key="2">
    <source>
        <dbReference type="SAM" id="Phobius"/>
    </source>
</evidence>
<sequence length="261" mass="27881">MTYPNNPHQPGYGPHNEPATSYSGPPQPTEPNTYAGPTGSFTPPPQNSSASRVILIIALCVALVFGVGATITAISLFSGEEEPSTDTAGDGEDPSESSSPPLEEEEPAAEGPTSPVAVTYTTPSGFSVNINTTLVTPLYDEYTVDILTMDGVDTYESVFVTSYLLPFDTTDYSDDQKVTTIDSLDTVLGKLNSDEPGMASVAGRDAVVDYIEQAGTTQDVISYDSYFFFDGWYLVQVGCQPDEKTSEVETACQSILETVSW</sequence>
<evidence type="ECO:0000313" key="3">
    <source>
        <dbReference type="EMBL" id="TQL77163.1"/>
    </source>
</evidence>
<feature type="transmembrane region" description="Helical" evidence="2">
    <location>
        <begin position="53"/>
        <end position="77"/>
    </location>
</feature>
<dbReference type="Proteomes" id="UP000317043">
    <property type="component" value="Unassembled WGS sequence"/>
</dbReference>
<accession>A0A543AX79</accession>
<dbReference type="EMBL" id="VFOW01000001">
    <property type="protein sequence ID" value="TQL77163.1"/>
    <property type="molecule type" value="Genomic_DNA"/>
</dbReference>
<organism evidence="3 4">
    <name type="scientific">Stackebrandtia endophytica</name>
    <dbReference type="NCBI Taxonomy" id="1496996"/>
    <lineage>
        <taxon>Bacteria</taxon>
        <taxon>Bacillati</taxon>
        <taxon>Actinomycetota</taxon>
        <taxon>Actinomycetes</taxon>
        <taxon>Glycomycetales</taxon>
        <taxon>Glycomycetaceae</taxon>
        <taxon>Stackebrandtia</taxon>
    </lineage>
</organism>
<comment type="caution">
    <text evidence="3">The sequence shown here is derived from an EMBL/GenBank/DDBJ whole genome shotgun (WGS) entry which is preliminary data.</text>
</comment>
<keyword evidence="2" id="KW-1133">Transmembrane helix</keyword>
<dbReference type="InParanoid" id="A0A543AX79"/>
<keyword evidence="2" id="KW-0812">Transmembrane</keyword>
<evidence type="ECO:0000313" key="4">
    <source>
        <dbReference type="Proteomes" id="UP000317043"/>
    </source>
</evidence>
<feature type="region of interest" description="Disordered" evidence="1">
    <location>
        <begin position="79"/>
        <end position="118"/>
    </location>
</feature>
<gene>
    <name evidence="3" type="ORF">FB566_2713</name>
</gene>
<feature type="region of interest" description="Disordered" evidence="1">
    <location>
        <begin position="1"/>
        <end position="47"/>
    </location>
</feature>
<keyword evidence="2" id="KW-0472">Membrane</keyword>
<dbReference type="OrthoDB" id="5195881at2"/>
<protein>
    <submittedName>
        <fullName evidence="3">Uncharacterized protein</fullName>
    </submittedName>
</protein>
<dbReference type="AlphaFoldDB" id="A0A543AX79"/>
<name>A0A543AX79_9ACTN</name>
<keyword evidence="4" id="KW-1185">Reference proteome</keyword>
<proteinExistence type="predicted"/>
<dbReference type="RefSeq" id="WP_142039632.1">
    <property type="nucleotide sequence ID" value="NZ_JBHTGS010000001.1"/>
</dbReference>
<feature type="compositionally biased region" description="Acidic residues" evidence="1">
    <location>
        <begin position="79"/>
        <end position="95"/>
    </location>
</feature>
<reference evidence="3 4" key="1">
    <citation type="submission" date="2019-06" db="EMBL/GenBank/DDBJ databases">
        <title>Sequencing the genomes of 1000 actinobacteria strains.</title>
        <authorList>
            <person name="Klenk H.-P."/>
        </authorList>
    </citation>
    <scope>NUCLEOTIDE SEQUENCE [LARGE SCALE GENOMIC DNA]</scope>
    <source>
        <strain evidence="3 4">DSM 45928</strain>
    </source>
</reference>
<evidence type="ECO:0000256" key="1">
    <source>
        <dbReference type="SAM" id="MobiDB-lite"/>
    </source>
</evidence>